<dbReference type="Gene3D" id="1.10.630.10">
    <property type="entry name" value="Cytochrome P450"/>
    <property type="match status" value="1"/>
</dbReference>
<organism evidence="1 2">
    <name type="scientific">Tolypocladium paradoxum</name>
    <dbReference type="NCBI Taxonomy" id="94208"/>
    <lineage>
        <taxon>Eukaryota</taxon>
        <taxon>Fungi</taxon>
        <taxon>Dikarya</taxon>
        <taxon>Ascomycota</taxon>
        <taxon>Pezizomycotina</taxon>
        <taxon>Sordariomycetes</taxon>
        <taxon>Hypocreomycetidae</taxon>
        <taxon>Hypocreales</taxon>
        <taxon>Ophiocordycipitaceae</taxon>
        <taxon>Tolypocladium</taxon>
    </lineage>
</organism>
<comment type="caution">
    <text evidence="1">The sequence shown here is derived from an EMBL/GenBank/DDBJ whole genome shotgun (WGS) entry which is preliminary data.</text>
</comment>
<gene>
    <name evidence="1" type="ORF">TPAR_07357</name>
</gene>
<dbReference type="SUPFAM" id="SSF48264">
    <property type="entry name" value="Cytochrome P450"/>
    <property type="match status" value="1"/>
</dbReference>
<sequence length="79" mass="8978">MKRFVAHPLARYPGPFLGRCTSLYAAYHAWNGTLHTDMYRCHQKYGPIVRYGPSRLLINTNIAVKRRLMDGDVAITAAN</sequence>
<name>A0A2S4KQH6_9HYPO</name>
<keyword evidence="2" id="KW-1185">Reference proteome</keyword>
<dbReference type="GO" id="GO:0004497">
    <property type="term" value="F:monooxygenase activity"/>
    <property type="evidence" value="ECO:0007669"/>
    <property type="project" value="InterPro"/>
</dbReference>
<dbReference type="GO" id="GO:0005506">
    <property type="term" value="F:iron ion binding"/>
    <property type="evidence" value="ECO:0007669"/>
    <property type="project" value="InterPro"/>
</dbReference>
<reference evidence="1 2" key="1">
    <citation type="submission" date="2018-01" db="EMBL/GenBank/DDBJ databases">
        <title>Harnessing the power of phylogenomics to disentangle the directionality and signatures of interkingdom host jumping in the parasitic fungal genus Tolypocladium.</title>
        <authorList>
            <person name="Quandt C.A."/>
            <person name="Patterson W."/>
            <person name="Spatafora J.W."/>
        </authorList>
    </citation>
    <scope>NUCLEOTIDE SEQUENCE [LARGE SCALE GENOMIC DNA]</scope>
    <source>
        <strain evidence="1 2">NRBC 100945</strain>
    </source>
</reference>
<evidence type="ECO:0000313" key="1">
    <source>
        <dbReference type="EMBL" id="POR32438.1"/>
    </source>
</evidence>
<dbReference type="Proteomes" id="UP000237481">
    <property type="component" value="Unassembled WGS sequence"/>
</dbReference>
<dbReference type="EMBL" id="PKSG01000851">
    <property type="protein sequence ID" value="POR32438.1"/>
    <property type="molecule type" value="Genomic_DNA"/>
</dbReference>
<protein>
    <submittedName>
        <fullName evidence="1">Cytochrome P450</fullName>
    </submittedName>
</protein>
<accession>A0A2S4KQH6</accession>
<dbReference type="GO" id="GO:0020037">
    <property type="term" value="F:heme binding"/>
    <property type="evidence" value="ECO:0007669"/>
    <property type="project" value="InterPro"/>
</dbReference>
<dbReference type="InterPro" id="IPR036396">
    <property type="entry name" value="Cyt_P450_sf"/>
</dbReference>
<dbReference type="STRING" id="94208.A0A2S4KQH6"/>
<dbReference type="GO" id="GO:0016705">
    <property type="term" value="F:oxidoreductase activity, acting on paired donors, with incorporation or reduction of molecular oxygen"/>
    <property type="evidence" value="ECO:0007669"/>
    <property type="project" value="InterPro"/>
</dbReference>
<dbReference type="AlphaFoldDB" id="A0A2S4KQH6"/>
<evidence type="ECO:0000313" key="2">
    <source>
        <dbReference type="Proteomes" id="UP000237481"/>
    </source>
</evidence>
<dbReference type="OrthoDB" id="4794200at2759"/>
<proteinExistence type="predicted"/>